<gene>
    <name evidence="1" type="ORF">TM448A00302_0022</name>
</gene>
<name>A0A6H1ZEN4_9ZZZZ</name>
<dbReference type="EMBL" id="MT144001">
    <property type="protein sequence ID" value="QJA46014.1"/>
    <property type="molecule type" value="Genomic_DNA"/>
</dbReference>
<proteinExistence type="predicted"/>
<dbReference type="AlphaFoldDB" id="A0A6H1ZEN4"/>
<sequence>MGSFTDTVYLSAEAIRTPTANKIHPLGTRGTDGSNRVYRYARNGVVALAVGLPVTTAALYEQALTTAMAANIGTTGAITTTASDIYINTSDLTAAAKDYYAEGYMVVQSDTGSGASGQVVRLKGNPQMSTSSTGIGTTGVFTFDDNDRLTVDIASGAVVTFHANPYQSVIVVAGGALTAGTLGVPNVAVSTNYYFWAQTWGPCPVLQDGTWLQGETLISSTQTDAGLQKRAVTVVPTTADTTLDYILESTDILKQISRPQIGWAMGSPGIDNYYGLVFLTISP</sequence>
<protein>
    <recommendedName>
        <fullName evidence="2">Tail protein</fullName>
    </recommendedName>
</protein>
<organism evidence="1">
    <name type="scientific">viral metagenome</name>
    <dbReference type="NCBI Taxonomy" id="1070528"/>
    <lineage>
        <taxon>unclassified sequences</taxon>
        <taxon>metagenomes</taxon>
        <taxon>organismal metagenomes</taxon>
    </lineage>
</organism>
<evidence type="ECO:0000313" key="1">
    <source>
        <dbReference type="EMBL" id="QJA46014.1"/>
    </source>
</evidence>
<reference evidence="1" key="1">
    <citation type="submission" date="2020-03" db="EMBL/GenBank/DDBJ databases">
        <title>The deep terrestrial virosphere.</title>
        <authorList>
            <person name="Holmfeldt K."/>
            <person name="Nilsson E."/>
            <person name="Simone D."/>
            <person name="Lopez-Fernandez M."/>
            <person name="Wu X."/>
            <person name="de Brujin I."/>
            <person name="Lundin D."/>
            <person name="Andersson A."/>
            <person name="Bertilsson S."/>
            <person name="Dopson M."/>
        </authorList>
    </citation>
    <scope>NUCLEOTIDE SEQUENCE</scope>
    <source>
        <strain evidence="1">TM448A00302</strain>
    </source>
</reference>
<accession>A0A6H1ZEN4</accession>
<evidence type="ECO:0008006" key="2">
    <source>
        <dbReference type="Google" id="ProtNLM"/>
    </source>
</evidence>